<keyword evidence="1" id="KW-0472">Membrane</keyword>
<gene>
    <name evidence="2" type="ORF">GCM10011348_26650</name>
</gene>
<feature type="transmembrane region" description="Helical" evidence="1">
    <location>
        <begin position="69"/>
        <end position="92"/>
    </location>
</feature>
<comment type="caution">
    <text evidence="2">The sequence shown here is derived from an EMBL/GenBank/DDBJ whole genome shotgun (WGS) entry which is preliminary data.</text>
</comment>
<feature type="transmembrane region" description="Helical" evidence="1">
    <location>
        <begin position="98"/>
        <end position="115"/>
    </location>
</feature>
<evidence type="ECO:0000256" key="1">
    <source>
        <dbReference type="SAM" id="Phobius"/>
    </source>
</evidence>
<dbReference type="EMBL" id="BMLT01000006">
    <property type="protein sequence ID" value="GGO83274.1"/>
    <property type="molecule type" value="Genomic_DNA"/>
</dbReference>
<sequence length="116" mass="12616">MDPLVLFLLTGFVSMSAALSAGTINKLPDADKPPIAQTRNGLVSVVMIGNLGAVGLIFSMAYGLRQLDWWIPVLCLIVTFPVVHIALVQRLLGPARSLFLMLPLVLASLVALYHYW</sequence>
<dbReference type="Proteomes" id="UP000599578">
    <property type="component" value="Unassembled WGS sequence"/>
</dbReference>
<dbReference type="AlphaFoldDB" id="A0A917ZJR9"/>
<keyword evidence="1" id="KW-0812">Transmembrane</keyword>
<proteinExistence type="predicted"/>
<accession>A0A917ZJR9</accession>
<keyword evidence="1" id="KW-1133">Transmembrane helix</keyword>
<organism evidence="2 3">
    <name type="scientific">Marinobacterium nitratireducens</name>
    <dbReference type="NCBI Taxonomy" id="518897"/>
    <lineage>
        <taxon>Bacteria</taxon>
        <taxon>Pseudomonadati</taxon>
        <taxon>Pseudomonadota</taxon>
        <taxon>Gammaproteobacteria</taxon>
        <taxon>Oceanospirillales</taxon>
        <taxon>Oceanospirillaceae</taxon>
        <taxon>Marinobacterium</taxon>
    </lineage>
</organism>
<evidence type="ECO:0000313" key="2">
    <source>
        <dbReference type="EMBL" id="GGO83274.1"/>
    </source>
</evidence>
<reference evidence="2 3" key="1">
    <citation type="journal article" date="2014" name="Int. J. Syst. Evol. Microbiol.">
        <title>Complete genome sequence of Corynebacterium casei LMG S-19264T (=DSM 44701T), isolated from a smear-ripened cheese.</title>
        <authorList>
            <consortium name="US DOE Joint Genome Institute (JGI-PGF)"/>
            <person name="Walter F."/>
            <person name="Albersmeier A."/>
            <person name="Kalinowski J."/>
            <person name="Ruckert C."/>
        </authorList>
    </citation>
    <scope>NUCLEOTIDE SEQUENCE [LARGE SCALE GENOMIC DNA]</scope>
    <source>
        <strain evidence="2 3">CGMCC 1.7286</strain>
    </source>
</reference>
<name>A0A917ZJR9_9GAMM</name>
<protein>
    <submittedName>
        <fullName evidence="2">Uncharacterized protein</fullName>
    </submittedName>
</protein>
<keyword evidence="3" id="KW-1185">Reference proteome</keyword>
<feature type="transmembrane region" description="Helical" evidence="1">
    <location>
        <begin position="44"/>
        <end position="62"/>
    </location>
</feature>
<evidence type="ECO:0000313" key="3">
    <source>
        <dbReference type="Proteomes" id="UP000599578"/>
    </source>
</evidence>